<evidence type="ECO:0000313" key="5">
    <source>
        <dbReference type="Proteomes" id="UP000663829"/>
    </source>
</evidence>
<evidence type="ECO:0008006" key="6">
    <source>
        <dbReference type="Google" id="ProtNLM"/>
    </source>
</evidence>
<comment type="caution">
    <text evidence="2">The sequence shown here is derived from an EMBL/GenBank/DDBJ whole genome shotgun (WGS) entry which is preliminary data.</text>
</comment>
<sequence>MVSDSENYYFDYKSSQNSSSIDYQIDLFEFRQHIKSNKTKRQIKKPSCSVPKKTLKSFPTLVKVKCVNDKQTLKAEQKPFRYNRYPSKAKPFDCDVQFQDIPKETTEISPAAHNAMLAYQLKEQKRSQHKSRLCFQWNAQVNHPKVLEAEHLTSFSSFRHYFYCANHQAIKSSFERQRDIEIIDIRLASVNERVQNQFMETLNKTLYFPYLAYYGTKLSNIESILRDGFLMPDQLHLSNPEVPTITLQNGHFYGSGIYCSRWAGYSALYMNDTNTLLACAVLPKRDQRGKIERCYGDILVLQDASRIVPLFLLDLKFLTGTRRNYPRFNDEEELTAVEKKRVKKPTVIPRKYLRKVLASMNDQARKHDQYQERSFE</sequence>
<evidence type="ECO:0000313" key="3">
    <source>
        <dbReference type="EMBL" id="CAF3742190.1"/>
    </source>
</evidence>
<evidence type="ECO:0000313" key="4">
    <source>
        <dbReference type="EMBL" id="CAF3891272.1"/>
    </source>
</evidence>
<evidence type="ECO:0000313" key="1">
    <source>
        <dbReference type="EMBL" id="CAF0970805.1"/>
    </source>
</evidence>
<keyword evidence="5" id="KW-1185">Reference proteome</keyword>
<dbReference type="Gene3D" id="3.90.228.10">
    <property type="match status" value="1"/>
</dbReference>
<dbReference type="OrthoDB" id="421809at2759"/>
<organism evidence="2 5">
    <name type="scientific">Didymodactylos carnosus</name>
    <dbReference type="NCBI Taxonomy" id="1234261"/>
    <lineage>
        <taxon>Eukaryota</taxon>
        <taxon>Metazoa</taxon>
        <taxon>Spiralia</taxon>
        <taxon>Gnathifera</taxon>
        <taxon>Rotifera</taxon>
        <taxon>Eurotatoria</taxon>
        <taxon>Bdelloidea</taxon>
        <taxon>Philodinida</taxon>
        <taxon>Philodinidae</taxon>
        <taxon>Didymodactylos</taxon>
    </lineage>
</organism>
<gene>
    <name evidence="2" type="ORF">GPM918_LOCUS20025</name>
    <name evidence="1" type="ORF">OVA965_LOCUS13087</name>
    <name evidence="4" type="ORF">SRO942_LOCUS20022</name>
    <name evidence="3" type="ORF">TMI583_LOCUS13091</name>
</gene>
<dbReference type="EMBL" id="CAJNOK010005389">
    <property type="protein sequence ID" value="CAF0970805.1"/>
    <property type="molecule type" value="Genomic_DNA"/>
</dbReference>
<dbReference type="EMBL" id="CAJOBA010005395">
    <property type="protein sequence ID" value="CAF3742190.1"/>
    <property type="molecule type" value="Genomic_DNA"/>
</dbReference>
<proteinExistence type="predicted"/>
<name>A0A814R2Q7_9BILA</name>
<dbReference type="Proteomes" id="UP000682733">
    <property type="component" value="Unassembled WGS sequence"/>
</dbReference>
<dbReference type="AlphaFoldDB" id="A0A814R2Q7"/>
<accession>A0A814R2Q7</accession>
<dbReference type="EMBL" id="CAJOBC010006218">
    <property type="protein sequence ID" value="CAF3891272.1"/>
    <property type="molecule type" value="Genomic_DNA"/>
</dbReference>
<dbReference type="Proteomes" id="UP000677228">
    <property type="component" value="Unassembled WGS sequence"/>
</dbReference>
<protein>
    <recommendedName>
        <fullName evidence="6">PARP catalytic domain-containing protein</fullName>
    </recommendedName>
</protein>
<dbReference type="SUPFAM" id="SSF56399">
    <property type="entry name" value="ADP-ribosylation"/>
    <property type="match status" value="1"/>
</dbReference>
<evidence type="ECO:0000313" key="2">
    <source>
        <dbReference type="EMBL" id="CAF1127758.1"/>
    </source>
</evidence>
<dbReference type="Proteomes" id="UP000681722">
    <property type="component" value="Unassembled WGS sequence"/>
</dbReference>
<reference evidence="2" key="1">
    <citation type="submission" date="2021-02" db="EMBL/GenBank/DDBJ databases">
        <authorList>
            <person name="Nowell W R."/>
        </authorList>
    </citation>
    <scope>NUCLEOTIDE SEQUENCE</scope>
</reference>
<dbReference type="Proteomes" id="UP000663829">
    <property type="component" value="Unassembled WGS sequence"/>
</dbReference>
<dbReference type="EMBL" id="CAJNOQ010006218">
    <property type="protein sequence ID" value="CAF1127758.1"/>
    <property type="molecule type" value="Genomic_DNA"/>
</dbReference>